<protein>
    <submittedName>
        <fullName evidence="2">Uncharacterized protein</fullName>
    </submittedName>
</protein>
<feature type="compositionally biased region" description="Basic and acidic residues" evidence="1">
    <location>
        <begin position="51"/>
        <end position="87"/>
    </location>
</feature>
<evidence type="ECO:0000313" key="3">
    <source>
        <dbReference type="Proteomes" id="UP000735302"/>
    </source>
</evidence>
<sequence length="87" mass="9843">MLMSDSHYGRTVTTSTPRIHPSPHKGCTSQQKRRPYCRVGLSILFSTGGYRRVEGDSRRRSRQDDSAGKEVDGEDKAKGEKVMSHKY</sequence>
<organism evidence="2 3">
    <name type="scientific">Plakobranchus ocellatus</name>
    <dbReference type="NCBI Taxonomy" id="259542"/>
    <lineage>
        <taxon>Eukaryota</taxon>
        <taxon>Metazoa</taxon>
        <taxon>Spiralia</taxon>
        <taxon>Lophotrochozoa</taxon>
        <taxon>Mollusca</taxon>
        <taxon>Gastropoda</taxon>
        <taxon>Heterobranchia</taxon>
        <taxon>Euthyneura</taxon>
        <taxon>Panpulmonata</taxon>
        <taxon>Sacoglossa</taxon>
        <taxon>Placobranchoidea</taxon>
        <taxon>Plakobranchidae</taxon>
        <taxon>Plakobranchus</taxon>
    </lineage>
</organism>
<evidence type="ECO:0000313" key="2">
    <source>
        <dbReference type="EMBL" id="GFN74633.1"/>
    </source>
</evidence>
<proteinExistence type="predicted"/>
<dbReference type="EMBL" id="BLXT01000154">
    <property type="protein sequence ID" value="GFN74633.1"/>
    <property type="molecule type" value="Genomic_DNA"/>
</dbReference>
<accession>A0AAV3XXZ4</accession>
<evidence type="ECO:0000256" key="1">
    <source>
        <dbReference type="SAM" id="MobiDB-lite"/>
    </source>
</evidence>
<gene>
    <name evidence="2" type="ORF">PoB_000113900</name>
</gene>
<reference evidence="2 3" key="1">
    <citation type="journal article" date="2021" name="Elife">
        <title>Chloroplast acquisition without the gene transfer in kleptoplastic sea slugs, Plakobranchus ocellatus.</title>
        <authorList>
            <person name="Maeda T."/>
            <person name="Takahashi S."/>
            <person name="Yoshida T."/>
            <person name="Shimamura S."/>
            <person name="Takaki Y."/>
            <person name="Nagai Y."/>
            <person name="Toyoda A."/>
            <person name="Suzuki Y."/>
            <person name="Arimoto A."/>
            <person name="Ishii H."/>
            <person name="Satoh N."/>
            <person name="Nishiyama T."/>
            <person name="Hasebe M."/>
            <person name="Maruyama T."/>
            <person name="Minagawa J."/>
            <person name="Obokata J."/>
            <person name="Shigenobu S."/>
        </authorList>
    </citation>
    <scope>NUCLEOTIDE SEQUENCE [LARGE SCALE GENOMIC DNA]</scope>
</reference>
<keyword evidence="3" id="KW-1185">Reference proteome</keyword>
<feature type="region of interest" description="Disordered" evidence="1">
    <location>
        <begin position="48"/>
        <end position="87"/>
    </location>
</feature>
<feature type="region of interest" description="Disordered" evidence="1">
    <location>
        <begin position="1"/>
        <end position="33"/>
    </location>
</feature>
<comment type="caution">
    <text evidence="2">The sequence shown here is derived from an EMBL/GenBank/DDBJ whole genome shotgun (WGS) entry which is preliminary data.</text>
</comment>
<dbReference type="Proteomes" id="UP000735302">
    <property type="component" value="Unassembled WGS sequence"/>
</dbReference>
<name>A0AAV3XXZ4_9GAST</name>
<dbReference type="AlphaFoldDB" id="A0AAV3XXZ4"/>